<reference evidence="2" key="2">
    <citation type="submission" date="2015-01" db="EMBL/GenBank/DDBJ databases">
        <title>Evolutionary Origins and Diversification of the Mycorrhizal Mutualists.</title>
        <authorList>
            <consortium name="DOE Joint Genome Institute"/>
            <consortium name="Mycorrhizal Genomics Consortium"/>
            <person name="Kohler A."/>
            <person name="Kuo A."/>
            <person name="Nagy L.G."/>
            <person name="Floudas D."/>
            <person name="Copeland A."/>
            <person name="Barry K.W."/>
            <person name="Cichocki N."/>
            <person name="Veneault-Fourrey C."/>
            <person name="LaButti K."/>
            <person name="Lindquist E.A."/>
            <person name="Lipzen A."/>
            <person name="Lundell T."/>
            <person name="Morin E."/>
            <person name="Murat C."/>
            <person name="Riley R."/>
            <person name="Ohm R."/>
            <person name="Sun H."/>
            <person name="Tunlid A."/>
            <person name="Henrissat B."/>
            <person name="Grigoriev I.V."/>
            <person name="Hibbett D.S."/>
            <person name="Martin F."/>
        </authorList>
    </citation>
    <scope>NUCLEOTIDE SEQUENCE [LARGE SCALE GENOMIC DNA]</scope>
    <source>
        <strain evidence="2">ATCC 200175</strain>
    </source>
</reference>
<dbReference type="AlphaFoldDB" id="A0A0C9U3P2"/>
<keyword evidence="2" id="KW-1185">Reference proteome</keyword>
<dbReference type="Proteomes" id="UP000053647">
    <property type="component" value="Unassembled WGS sequence"/>
</dbReference>
<accession>A0A0C9U3P2</accession>
<dbReference type="OrthoDB" id="2691331at2759"/>
<reference evidence="1 2" key="1">
    <citation type="submission" date="2014-06" db="EMBL/GenBank/DDBJ databases">
        <authorList>
            <consortium name="DOE Joint Genome Institute"/>
            <person name="Kuo A."/>
            <person name="Kohler A."/>
            <person name="Nagy L.G."/>
            <person name="Floudas D."/>
            <person name="Copeland A."/>
            <person name="Barry K.W."/>
            <person name="Cichocki N."/>
            <person name="Veneault-Fourrey C."/>
            <person name="LaButti K."/>
            <person name="Lindquist E.A."/>
            <person name="Lipzen A."/>
            <person name="Lundell T."/>
            <person name="Morin E."/>
            <person name="Murat C."/>
            <person name="Sun H."/>
            <person name="Tunlid A."/>
            <person name="Henrissat B."/>
            <person name="Grigoriev I.V."/>
            <person name="Hibbett D.S."/>
            <person name="Martin F."/>
            <person name="Nordberg H.P."/>
            <person name="Cantor M.N."/>
            <person name="Hua S.X."/>
        </authorList>
    </citation>
    <scope>NUCLEOTIDE SEQUENCE [LARGE SCALE GENOMIC DNA]</scope>
    <source>
        <strain evidence="1 2">ATCC 200175</strain>
    </source>
</reference>
<sequence>MVLNAEYNVSPVSVPTASGSEVILVGSIDYTIVVTNDDNIARYFLNNPGVRDFAQQIESVLGLFVVEANDRGVGLNDHVPQVLRQLYAVATKLKKTHIRGTLTNGYEWQFLVLSVNSNGKGASYRISSRSYSVAPQETGVSPGDWCVPRRLVCQVTTWSFLTCRRI</sequence>
<name>A0A0C9U3P2_PAXIN</name>
<proteinExistence type="predicted"/>
<evidence type="ECO:0000313" key="1">
    <source>
        <dbReference type="EMBL" id="KIJ13911.1"/>
    </source>
</evidence>
<gene>
    <name evidence="1" type="ORF">PAXINDRAFT_170047</name>
</gene>
<organism evidence="1 2">
    <name type="scientific">Paxillus involutus ATCC 200175</name>
    <dbReference type="NCBI Taxonomy" id="664439"/>
    <lineage>
        <taxon>Eukaryota</taxon>
        <taxon>Fungi</taxon>
        <taxon>Dikarya</taxon>
        <taxon>Basidiomycota</taxon>
        <taxon>Agaricomycotina</taxon>
        <taxon>Agaricomycetes</taxon>
        <taxon>Agaricomycetidae</taxon>
        <taxon>Boletales</taxon>
        <taxon>Paxilineae</taxon>
        <taxon>Paxillaceae</taxon>
        <taxon>Paxillus</taxon>
    </lineage>
</organism>
<dbReference type="HOGENOM" id="CLU_1603269_0_0_1"/>
<evidence type="ECO:0000313" key="2">
    <source>
        <dbReference type="Proteomes" id="UP000053647"/>
    </source>
</evidence>
<protein>
    <submittedName>
        <fullName evidence="1">Uncharacterized protein</fullName>
    </submittedName>
</protein>
<dbReference type="EMBL" id="KN819347">
    <property type="protein sequence ID" value="KIJ13911.1"/>
    <property type="molecule type" value="Genomic_DNA"/>
</dbReference>